<evidence type="ECO:0000256" key="6">
    <source>
        <dbReference type="SAM" id="MobiDB-lite"/>
    </source>
</evidence>
<accession>A0A1G5K5V1</accession>
<keyword evidence="4 7" id="KW-1133">Transmembrane helix</keyword>
<dbReference type="AlphaFoldDB" id="A0A1G5K5V1"/>
<dbReference type="PANTHER" id="PTHR21716:SF64">
    <property type="entry name" value="AI-2 TRANSPORT PROTEIN TQSA"/>
    <property type="match status" value="1"/>
</dbReference>
<evidence type="ECO:0000256" key="7">
    <source>
        <dbReference type="SAM" id="Phobius"/>
    </source>
</evidence>
<dbReference type="GO" id="GO:0016020">
    <property type="term" value="C:membrane"/>
    <property type="evidence" value="ECO:0007669"/>
    <property type="project" value="UniProtKB-SubCell"/>
</dbReference>
<dbReference type="InterPro" id="IPR002549">
    <property type="entry name" value="AI-2E-like"/>
</dbReference>
<dbReference type="PANTHER" id="PTHR21716">
    <property type="entry name" value="TRANSMEMBRANE PROTEIN"/>
    <property type="match status" value="1"/>
</dbReference>
<evidence type="ECO:0000256" key="3">
    <source>
        <dbReference type="ARBA" id="ARBA00022692"/>
    </source>
</evidence>
<sequence length="388" mass="42112">MSIDAVLSIWIIPMLKDFRPLDRSSDTVLRERLQTGFLGLIAFALLLFMLVQARFILVALAIAIILFSLTSDAIHAISTRLRVPNWLATTLALIAIALGLLWVATTIMAQVNEIVFLAITYAERAQTMLPDLIERLGPEAQERIMLVLTGLNITGWIRALAGQASGVLQGSVLVILFVGFMFAERSWFPLKIERLTGDHRKAADVRRMISTIMHRVNRYLVVKTGVSAVTAFLVWLIFRAAGLDLAVAVAILTFVLNFIPAIGSIIATAIATILTFVLTGDTTLTVVICLGITGVQFAIGNVLDPMLLGQTLRLSSFGIILSLAFWGLVWGIPGTFLAVPIMVALMIVCAQIPWLRPVAVMLSREGLPDDETDGGAPALEASTTPPRS</sequence>
<evidence type="ECO:0000256" key="4">
    <source>
        <dbReference type="ARBA" id="ARBA00022989"/>
    </source>
</evidence>
<proteinExistence type="inferred from homology"/>
<comment type="subcellular location">
    <subcellularLocation>
        <location evidence="1">Membrane</location>
        <topology evidence="1">Multi-pass membrane protein</topology>
    </subcellularLocation>
</comment>
<dbReference type="Proteomes" id="UP000199502">
    <property type="component" value="Unassembled WGS sequence"/>
</dbReference>
<protein>
    <submittedName>
        <fullName evidence="8">Predicted PurR-regulated permease PerM</fullName>
    </submittedName>
</protein>
<evidence type="ECO:0000256" key="1">
    <source>
        <dbReference type="ARBA" id="ARBA00004141"/>
    </source>
</evidence>
<feature type="transmembrane region" description="Helical" evidence="7">
    <location>
        <begin position="166"/>
        <end position="183"/>
    </location>
</feature>
<dbReference type="Pfam" id="PF01594">
    <property type="entry name" value="AI-2E_transport"/>
    <property type="match status" value="1"/>
</dbReference>
<evidence type="ECO:0000313" key="8">
    <source>
        <dbReference type="EMBL" id="SCY95460.1"/>
    </source>
</evidence>
<keyword evidence="3 7" id="KW-0812">Transmembrane</keyword>
<feature type="region of interest" description="Disordered" evidence="6">
    <location>
        <begin position="368"/>
        <end position="388"/>
    </location>
</feature>
<dbReference type="GO" id="GO:0055085">
    <property type="term" value="P:transmembrane transport"/>
    <property type="evidence" value="ECO:0007669"/>
    <property type="project" value="TreeGrafter"/>
</dbReference>
<feature type="transmembrane region" description="Helical" evidence="7">
    <location>
        <begin position="312"/>
        <end position="330"/>
    </location>
</feature>
<comment type="similarity">
    <text evidence="2">Belongs to the autoinducer-2 exporter (AI-2E) (TC 2.A.86) family.</text>
</comment>
<name>A0A1G5K5V1_9RHOB</name>
<dbReference type="EMBL" id="FMVT01000022">
    <property type="protein sequence ID" value="SCY95460.1"/>
    <property type="molecule type" value="Genomic_DNA"/>
</dbReference>
<evidence type="ECO:0000256" key="2">
    <source>
        <dbReference type="ARBA" id="ARBA00009773"/>
    </source>
</evidence>
<keyword evidence="5 7" id="KW-0472">Membrane</keyword>
<organism evidence="8 9">
    <name type="scientific">Paracoccus tibetensis</name>
    <dbReference type="NCBI Taxonomy" id="336292"/>
    <lineage>
        <taxon>Bacteria</taxon>
        <taxon>Pseudomonadati</taxon>
        <taxon>Pseudomonadota</taxon>
        <taxon>Alphaproteobacteria</taxon>
        <taxon>Rhodobacterales</taxon>
        <taxon>Paracoccaceae</taxon>
        <taxon>Paracoccus</taxon>
    </lineage>
</organism>
<keyword evidence="9" id="KW-1185">Reference proteome</keyword>
<feature type="transmembrane region" description="Helical" evidence="7">
    <location>
        <begin position="83"/>
        <end position="104"/>
    </location>
</feature>
<feature type="transmembrane region" description="Helical" evidence="7">
    <location>
        <begin position="33"/>
        <end position="51"/>
    </location>
</feature>
<feature type="transmembrane region" description="Helical" evidence="7">
    <location>
        <begin position="245"/>
        <end position="278"/>
    </location>
</feature>
<feature type="transmembrane region" description="Helical" evidence="7">
    <location>
        <begin position="56"/>
        <end position="77"/>
    </location>
</feature>
<feature type="transmembrane region" description="Helical" evidence="7">
    <location>
        <begin position="284"/>
        <end position="303"/>
    </location>
</feature>
<feature type="transmembrane region" description="Helical" evidence="7">
    <location>
        <begin position="220"/>
        <end position="238"/>
    </location>
</feature>
<evidence type="ECO:0000256" key="5">
    <source>
        <dbReference type="ARBA" id="ARBA00023136"/>
    </source>
</evidence>
<gene>
    <name evidence="8" type="ORF">SAMN05660710_03680</name>
</gene>
<reference evidence="8 9" key="1">
    <citation type="submission" date="2016-10" db="EMBL/GenBank/DDBJ databases">
        <authorList>
            <person name="de Groot N.N."/>
        </authorList>
    </citation>
    <scope>NUCLEOTIDE SEQUENCE [LARGE SCALE GENOMIC DNA]</scope>
    <source>
        <strain evidence="8 9">CGMCC 1.8925</strain>
    </source>
</reference>
<evidence type="ECO:0000313" key="9">
    <source>
        <dbReference type="Proteomes" id="UP000199502"/>
    </source>
</evidence>